<dbReference type="Pfam" id="PF00675">
    <property type="entry name" value="Peptidase_M16"/>
    <property type="match status" value="1"/>
</dbReference>
<dbReference type="PANTHER" id="PTHR11851">
    <property type="entry name" value="METALLOPROTEASE"/>
    <property type="match status" value="1"/>
</dbReference>
<keyword evidence="4" id="KW-0732">Signal</keyword>
<reference evidence="7 8" key="1">
    <citation type="submission" date="2021-04" db="EMBL/GenBank/DDBJ databases">
        <title>The complete genome sequence of Neokomagataea sp. TBRC 2177.</title>
        <authorList>
            <person name="Charoenyingcharoen P."/>
            <person name="Yukphan P."/>
        </authorList>
    </citation>
    <scope>NUCLEOTIDE SEQUENCE [LARGE SCALE GENOMIC DNA]</scope>
    <source>
        <strain evidence="7 8">TBRC 2177</strain>
    </source>
</reference>
<sequence length="895" mass="95973">MLNFTRLSRSALMAASILTAPILSSAPAQAQTTTQESNVTRATLSNGLHVVIIRDPLAPVVQTMINYETGSVNAPKGFSGTAHALEHMMFNGAKTLSRDQLSTISAQLGNNDNADTTTDVTQYYFSAPAADLNVPLQIEAGRMRGLNITDKEWAHEKGAIEQEVSRDLSSPFYRMFAQINGILFKNTPYEEDALGSRPSFDKTTAKTLRDFYDHWYGPNNATLVITGDVNPKDALAQVEAAFGKIPAITLPTRPTVSPTPITSQSIKLDTDLPATILVNAWQAPGARDKNYAAFILLVDALSSHRADFFGLVPAGKALDTGIEYDPNPQAGLAFSYAALPPTANPEPLRKAMAAILENYRKNGIPEELIEAARLNEIASLEFNANSISGLASTWSQALTFNHLNSPQDIIAAFKNVSKAQVDELARTVLDPNHMLTATLTPSKKGAPTGEKGFGGTESFSSPPSGKVDLPSWATEALSRVTLPPEAPIPTAYTLPNGLRLIVQPEHVSHTIVLQGMIRQNADLQQPKGKEGVAGLTGSLFLFGSKQHDRLALARAFDDLAASESAGASFSLSSLTDAFPKALSLLAEHELTPAFPAQAFRIQQVQAAQATSGLLQSPGYKFGRARDAALVPANDPTLREATPQSIMGITLSDVQNYYAANYRPDLATIVVIGDITPEAARTEIEKAFGGWTAHGPTPQLDFPTIPLSKASQINVADPGRSQDEVHLSETIGLNINDPQHYALTVGNAILGDGFSSLLMQDLRVKTGYVYGVGSGFNYSRTRGTFSISFGSDPSKVSKAREHALQDVETMRTKPVSTDTLNLAKAALLRDLPVERSSFGGLASNILSLSNLGRPLDTPNVMAKAIYTMTPEQVQAAFAQWIRPHDLAQAVLGPAPQ</sequence>
<feature type="chain" id="PRO_5047212327" evidence="4">
    <location>
        <begin position="31"/>
        <end position="895"/>
    </location>
</feature>
<evidence type="ECO:0000256" key="1">
    <source>
        <dbReference type="ARBA" id="ARBA00007261"/>
    </source>
</evidence>
<dbReference type="SUPFAM" id="SSF63411">
    <property type="entry name" value="LuxS/MPP-like metallohydrolase"/>
    <property type="match status" value="4"/>
</dbReference>
<keyword evidence="8" id="KW-1185">Reference proteome</keyword>
<dbReference type="InterPro" id="IPR011249">
    <property type="entry name" value="Metalloenz_LuxS/M16"/>
</dbReference>
<comment type="similarity">
    <text evidence="1">Belongs to the peptidase M16 family.</text>
</comment>
<dbReference type="Gene3D" id="3.30.830.10">
    <property type="entry name" value="Metalloenzyme, LuxS/M16 peptidase-like"/>
    <property type="match status" value="4"/>
</dbReference>
<dbReference type="Proteomes" id="UP000677812">
    <property type="component" value="Unassembled WGS sequence"/>
</dbReference>
<keyword evidence="2" id="KW-0378">Hydrolase</keyword>
<evidence type="ECO:0000259" key="5">
    <source>
        <dbReference type="Pfam" id="PF00675"/>
    </source>
</evidence>
<dbReference type="InterPro" id="IPR050361">
    <property type="entry name" value="MPP/UQCRC_Complex"/>
</dbReference>
<feature type="region of interest" description="Disordered" evidence="3">
    <location>
        <begin position="439"/>
        <end position="465"/>
    </location>
</feature>
<name>A0ABS5E5R0_9PROT</name>
<dbReference type="InterPro" id="IPR007863">
    <property type="entry name" value="Peptidase_M16_C"/>
</dbReference>
<organism evidence="7 8">
    <name type="scientific">Neokomagataea anthophila</name>
    <dbReference type="NCBI Taxonomy" id="2826925"/>
    <lineage>
        <taxon>Bacteria</taxon>
        <taxon>Pseudomonadati</taxon>
        <taxon>Pseudomonadota</taxon>
        <taxon>Alphaproteobacteria</taxon>
        <taxon>Acetobacterales</taxon>
        <taxon>Acetobacteraceae</taxon>
        <taxon>Neokomagataea</taxon>
    </lineage>
</organism>
<dbReference type="RefSeq" id="WP_211680749.1">
    <property type="nucleotide sequence ID" value="NZ_JAGRQH010000002.1"/>
</dbReference>
<dbReference type="InterPro" id="IPR011765">
    <property type="entry name" value="Pept_M16_N"/>
</dbReference>
<evidence type="ECO:0000256" key="2">
    <source>
        <dbReference type="ARBA" id="ARBA00023049"/>
    </source>
</evidence>
<keyword evidence="2" id="KW-0482">Metalloprotease</keyword>
<evidence type="ECO:0000256" key="4">
    <source>
        <dbReference type="SAM" id="SignalP"/>
    </source>
</evidence>
<evidence type="ECO:0000256" key="3">
    <source>
        <dbReference type="SAM" id="MobiDB-lite"/>
    </source>
</evidence>
<gene>
    <name evidence="7" type="ORF">KB213_04075</name>
</gene>
<proteinExistence type="inferred from homology"/>
<evidence type="ECO:0000313" key="8">
    <source>
        <dbReference type="Proteomes" id="UP000677812"/>
    </source>
</evidence>
<evidence type="ECO:0000259" key="6">
    <source>
        <dbReference type="Pfam" id="PF05193"/>
    </source>
</evidence>
<protein>
    <submittedName>
        <fullName evidence="7">Insulinase family protein</fullName>
    </submittedName>
</protein>
<feature type="signal peptide" evidence="4">
    <location>
        <begin position="1"/>
        <end position="30"/>
    </location>
</feature>
<evidence type="ECO:0000313" key="7">
    <source>
        <dbReference type="EMBL" id="MBR0559235.1"/>
    </source>
</evidence>
<dbReference type="EMBL" id="JAGRQH010000002">
    <property type="protein sequence ID" value="MBR0559235.1"/>
    <property type="molecule type" value="Genomic_DNA"/>
</dbReference>
<dbReference type="PANTHER" id="PTHR11851:SF49">
    <property type="entry name" value="MITOCHONDRIAL-PROCESSING PEPTIDASE SUBUNIT ALPHA"/>
    <property type="match status" value="1"/>
</dbReference>
<feature type="domain" description="Peptidase M16 N-terminal" evidence="5">
    <location>
        <begin position="50"/>
        <end position="191"/>
    </location>
</feature>
<accession>A0ABS5E5R0</accession>
<feature type="domain" description="Peptidase M16 C-terminal" evidence="6">
    <location>
        <begin position="204"/>
        <end position="373"/>
    </location>
</feature>
<keyword evidence="2" id="KW-0645">Protease</keyword>
<dbReference type="Pfam" id="PF05193">
    <property type="entry name" value="Peptidase_M16_C"/>
    <property type="match status" value="2"/>
</dbReference>
<comment type="caution">
    <text evidence="7">The sequence shown here is derived from an EMBL/GenBank/DDBJ whole genome shotgun (WGS) entry which is preliminary data.</text>
</comment>
<feature type="domain" description="Peptidase M16 C-terminal" evidence="6">
    <location>
        <begin position="648"/>
        <end position="826"/>
    </location>
</feature>